<dbReference type="GO" id="GO:0005634">
    <property type="term" value="C:nucleus"/>
    <property type="evidence" value="ECO:0007669"/>
    <property type="project" value="UniProtKB-SubCell"/>
</dbReference>
<organism evidence="5 6">
    <name type="scientific">Aquatica leii</name>
    <dbReference type="NCBI Taxonomy" id="1421715"/>
    <lineage>
        <taxon>Eukaryota</taxon>
        <taxon>Metazoa</taxon>
        <taxon>Ecdysozoa</taxon>
        <taxon>Arthropoda</taxon>
        <taxon>Hexapoda</taxon>
        <taxon>Insecta</taxon>
        <taxon>Pterygota</taxon>
        <taxon>Neoptera</taxon>
        <taxon>Endopterygota</taxon>
        <taxon>Coleoptera</taxon>
        <taxon>Polyphaga</taxon>
        <taxon>Elateriformia</taxon>
        <taxon>Elateroidea</taxon>
        <taxon>Lampyridae</taxon>
        <taxon>Luciolinae</taxon>
        <taxon>Aquatica</taxon>
    </lineage>
</organism>
<dbReference type="PRINTS" id="PR00504">
    <property type="entry name" value="CHROMODOMAIN"/>
</dbReference>
<feature type="domain" description="Chromo" evidence="4">
    <location>
        <begin position="111"/>
        <end position="169"/>
    </location>
</feature>
<dbReference type="InterPro" id="IPR008251">
    <property type="entry name" value="Chromo_shadow_dom"/>
</dbReference>
<dbReference type="Proteomes" id="UP001353858">
    <property type="component" value="Unassembled WGS sequence"/>
</dbReference>
<accession>A0AAN7P816</accession>
<dbReference type="PROSITE" id="PS00598">
    <property type="entry name" value="CHROMO_1"/>
    <property type="match status" value="1"/>
</dbReference>
<dbReference type="FunFam" id="2.40.50.40:FF:000031">
    <property type="entry name" value="Heterochromatin protein 1"/>
    <property type="match status" value="1"/>
</dbReference>
<dbReference type="SMART" id="SM00300">
    <property type="entry name" value="ChSh"/>
    <property type="match status" value="1"/>
</dbReference>
<dbReference type="InterPro" id="IPR016197">
    <property type="entry name" value="Chromo-like_dom_sf"/>
</dbReference>
<dbReference type="InterPro" id="IPR023779">
    <property type="entry name" value="Chromodomain_CS"/>
</dbReference>
<feature type="domain" description="Chromo" evidence="4">
    <location>
        <begin position="22"/>
        <end position="82"/>
    </location>
</feature>
<keyword evidence="2" id="KW-0677">Repeat</keyword>
<comment type="subcellular location">
    <subcellularLocation>
        <location evidence="1">Nucleus</location>
    </subcellularLocation>
</comment>
<keyword evidence="6" id="KW-1185">Reference proteome</keyword>
<dbReference type="PROSITE" id="PS50013">
    <property type="entry name" value="CHROMO_2"/>
    <property type="match status" value="2"/>
</dbReference>
<dbReference type="InterPro" id="IPR023780">
    <property type="entry name" value="Chromo_domain"/>
</dbReference>
<evidence type="ECO:0000256" key="2">
    <source>
        <dbReference type="ARBA" id="ARBA00022737"/>
    </source>
</evidence>
<dbReference type="InterPro" id="IPR000953">
    <property type="entry name" value="Chromo/chromo_shadow_dom"/>
</dbReference>
<keyword evidence="3" id="KW-0539">Nucleus</keyword>
<dbReference type="AlphaFoldDB" id="A0AAN7P816"/>
<dbReference type="SUPFAM" id="SSF54160">
    <property type="entry name" value="Chromo domain-like"/>
    <property type="match status" value="2"/>
</dbReference>
<evidence type="ECO:0000313" key="5">
    <source>
        <dbReference type="EMBL" id="KAK4878063.1"/>
    </source>
</evidence>
<dbReference type="PANTHER" id="PTHR22812">
    <property type="entry name" value="CHROMOBOX PROTEIN"/>
    <property type="match status" value="1"/>
</dbReference>
<sequence length="181" mass="20921">MAKKYKKGYINSFLVNSAETEYTVEKIIDKQVNPVTGVTEYLLKWKGYSDKDNTWEPEHYLDCPNLVAEFEANRKRKNEFYHRKRKYTATITSDAYKHDGKKRVIGFARGFQPEQILAATNSSGQLLFLMKWANTNKVDLVPAVEANIRCPQIVIDFYERHIVLLNPVTAKEPTSILRAES</sequence>
<evidence type="ECO:0000256" key="3">
    <source>
        <dbReference type="ARBA" id="ARBA00023242"/>
    </source>
</evidence>
<dbReference type="GO" id="GO:0000792">
    <property type="term" value="C:heterochromatin"/>
    <property type="evidence" value="ECO:0007669"/>
    <property type="project" value="UniProtKB-ARBA"/>
</dbReference>
<protein>
    <recommendedName>
        <fullName evidence="4">Chromo domain-containing protein</fullName>
    </recommendedName>
</protein>
<evidence type="ECO:0000313" key="6">
    <source>
        <dbReference type="Proteomes" id="UP001353858"/>
    </source>
</evidence>
<dbReference type="CDD" id="cd18631">
    <property type="entry name" value="CD_HP1_like"/>
    <property type="match status" value="1"/>
</dbReference>
<evidence type="ECO:0000256" key="1">
    <source>
        <dbReference type="ARBA" id="ARBA00004123"/>
    </source>
</evidence>
<name>A0AAN7P816_9COLE</name>
<dbReference type="Pfam" id="PF00385">
    <property type="entry name" value="Chromo"/>
    <property type="match status" value="1"/>
</dbReference>
<dbReference type="InterPro" id="IPR017984">
    <property type="entry name" value="Chromo_dom_subgr"/>
</dbReference>
<gene>
    <name evidence="5" type="ORF">RN001_010569</name>
</gene>
<dbReference type="InterPro" id="IPR051219">
    <property type="entry name" value="Heterochromatin_chromo-domain"/>
</dbReference>
<dbReference type="SMART" id="SM00298">
    <property type="entry name" value="CHROMO"/>
    <property type="match status" value="2"/>
</dbReference>
<dbReference type="Gene3D" id="2.40.50.40">
    <property type="match status" value="2"/>
</dbReference>
<proteinExistence type="predicted"/>
<evidence type="ECO:0000259" key="4">
    <source>
        <dbReference type="PROSITE" id="PS50013"/>
    </source>
</evidence>
<reference evidence="6" key="1">
    <citation type="submission" date="2023-01" db="EMBL/GenBank/DDBJ databases">
        <title>Key to firefly adult light organ development and bioluminescence: homeobox transcription factors regulate luciferase expression and transportation to peroxisome.</title>
        <authorList>
            <person name="Fu X."/>
        </authorList>
    </citation>
    <scope>NUCLEOTIDE SEQUENCE [LARGE SCALE GENOMIC DNA]</scope>
</reference>
<dbReference type="EMBL" id="JARPUR010000004">
    <property type="protein sequence ID" value="KAK4878063.1"/>
    <property type="molecule type" value="Genomic_DNA"/>
</dbReference>
<dbReference type="Pfam" id="PF01393">
    <property type="entry name" value="Chromo_shadow"/>
    <property type="match status" value="1"/>
</dbReference>
<comment type="caution">
    <text evidence="5">The sequence shown here is derived from an EMBL/GenBank/DDBJ whole genome shotgun (WGS) entry which is preliminary data.</text>
</comment>